<dbReference type="RefSeq" id="XP_044554028.1">
    <property type="nucleotide sequence ID" value="XM_044688146.1"/>
</dbReference>
<evidence type="ECO:0000313" key="4">
    <source>
        <dbReference type="Proteomes" id="UP000816034"/>
    </source>
</evidence>
<dbReference type="InterPro" id="IPR029787">
    <property type="entry name" value="Nucleotide_cyclase"/>
</dbReference>
<dbReference type="Gene3D" id="3.30.70.1230">
    <property type="entry name" value="Nucleotide cyclase"/>
    <property type="match status" value="1"/>
</dbReference>
<feature type="region of interest" description="Disordered" evidence="1">
    <location>
        <begin position="489"/>
        <end position="544"/>
    </location>
</feature>
<accession>A0AA88H1U7</accession>
<dbReference type="EMBL" id="PYSW02000005">
    <property type="protein sequence ID" value="KAG2392134.1"/>
    <property type="molecule type" value="Genomic_DNA"/>
</dbReference>
<evidence type="ECO:0008006" key="5">
    <source>
        <dbReference type="Google" id="ProtNLM"/>
    </source>
</evidence>
<sequence length="835" mass="95158">MTARTKIHPQETTTQKDQDAYENSPYNTLTSSHSLSSSNVSTNSNLSFFRSIKCCLILLISSLILLSVVVLSATWLSSFAPTVFRLSSSERDGEFKSIIHYAEQTLREVAIANEAVKQQLVGDRFSMYDYENSERKMYSAYKSGLRYQDGITISGYVGDPLNYCFGVILWTDTMPATFNITPDIQTVYYCHNSSYYDYCHRSSTPDETMATYDLSVIIDTCEKHPNEQAYTLSYGSIAMPQYVFITILNCVVDRNQLLPSHNFSYYYAVDLTVDTISSFLKSRTKSIPNSKGFIVETETEFLIAVDSEVVITEYAADGSLNRKTTETVDDAGIQSIGKIILSSYQNNWKQIPCNSMIVLTSSSMYIMVERMCTKNYIDWIVVLAMPQWNYIGSTIIAIIASIFGSILIVTFGIILGVFVSLKIVKPFEHLIQLFESVAQMDLDKIQLNERGAFSEVKQLQQHFMNMVQRMKLYRSFIPAHLLSEIENSQNGINNEDDQGNFQKSEKDSEKGHSSKRRFSESEKSDGASSSSRSMESSSYHRVASKKNTSNVNKFSLYMEHRRVTLLEIHLDGLNEWIHIISPNETVMLLSDVFDQVNSISRASGGHISSIENDSIIIAFNASSNQSNHEEKASQVARQLHDKLLSVKYMKWKNHELVKKKPQLYDNMTFRFAILCQECFCGNIGSNDFKNFTIMSSSKSNLASLMEVSKRLEIPIVCCEKVNAACSKSFQTRFVDTKNCVDDTYIMSVTLNHEVPPQHTTKVYELGGSLTVSQDEWMYELADQQKKNKWNSYNQACQLYFEKEYPRALELFQEFYQSNTNDKPAEHMIRLCEQLH</sequence>
<evidence type="ECO:0000313" key="3">
    <source>
        <dbReference type="EMBL" id="KAG2392134.1"/>
    </source>
</evidence>
<feature type="compositionally biased region" description="Basic and acidic residues" evidence="1">
    <location>
        <begin position="503"/>
        <end position="525"/>
    </location>
</feature>
<keyword evidence="2" id="KW-0812">Transmembrane</keyword>
<keyword evidence="2" id="KW-1133">Transmembrane helix</keyword>
<reference evidence="3 4" key="1">
    <citation type="journal article" date="2018" name="BMC Genomics">
        <title>The genome of Naegleria lovaniensis, the basis for a comparative approach to unravel pathogenicity factors of the human pathogenic amoeba N. fowleri.</title>
        <authorList>
            <person name="Liechti N."/>
            <person name="Schurch N."/>
            <person name="Bruggmann R."/>
            <person name="Wittwer M."/>
        </authorList>
    </citation>
    <scope>NUCLEOTIDE SEQUENCE [LARGE SCALE GENOMIC DNA]</scope>
    <source>
        <strain evidence="3 4">ATCC 30569</strain>
    </source>
</reference>
<keyword evidence="2" id="KW-0472">Membrane</keyword>
<name>A0AA88H1U7_NAELO</name>
<feature type="region of interest" description="Disordered" evidence="1">
    <location>
        <begin position="1"/>
        <end position="23"/>
    </location>
</feature>
<dbReference type="AlphaFoldDB" id="A0AA88H1U7"/>
<dbReference type="GeneID" id="68104840"/>
<gene>
    <name evidence="3" type="ORF">C9374_012386</name>
</gene>
<feature type="compositionally biased region" description="Low complexity" evidence="1">
    <location>
        <begin position="526"/>
        <end position="537"/>
    </location>
</feature>
<dbReference type="Proteomes" id="UP000816034">
    <property type="component" value="Unassembled WGS sequence"/>
</dbReference>
<comment type="caution">
    <text evidence="3">The sequence shown here is derived from an EMBL/GenBank/DDBJ whole genome shotgun (WGS) entry which is preliminary data.</text>
</comment>
<dbReference type="SUPFAM" id="SSF55073">
    <property type="entry name" value="Nucleotide cyclase"/>
    <property type="match status" value="1"/>
</dbReference>
<dbReference type="Gene3D" id="6.10.340.10">
    <property type="match status" value="1"/>
</dbReference>
<proteinExistence type="predicted"/>
<organism evidence="3 4">
    <name type="scientific">Naegleria lovaniensis</name>
    <name type="common">Amoeba</name>
    <dbReference type="NCBI Taxonomy" id="51637"/>
    <lineage>
        <taxon>Eukaryota</taxon>
        <taxon>Discoba</taxon>
        <taxon>Heterolobosea</taxon>
        <taxon>Tetramitia</taxon>
        <taxon>Eutetramitia</taxon>
        <taxon>Vahlkampfiidae</taxon>
        <taxon>Naegleria</taxon>
    </lineage>
</organism>
<keyword evidence="4" id="KW-1185">Reference proteome</keyword>
<evidence type="ECO:0000256" key="2">
    <source>
        <dbReference type="SAM" id="Phobius"/>
    </source>
</evidence>
<evidence type="ECO:0000256" key="1">
    <source>
        <dbReference type="SAM" id="MobiDB-lite"/>
    </source>
</evidence>
<feature type="transmembrane region" description="Helical" evidence="2">
    <location>
        <begin position="54"/>
        <end position="76"/>
    </location>
</feature>
<feature type="transmembrane region" description="Helical" evidence="2">
    <location>
        <begin position="395"/>
        <end position="421"/>
    </location>
</feature>
<protein>
    <recommendedName>
        <fullName evidence="5">Guanylate cyclase domain-containing protein</fullName>
    </recommendedName>
</protein>